<dbReference type="InterPro" id="IPR036928">
    <property type="entry name" value="AS_sf"/>
</dbReference>
<proteinExistence type="inferred from homology"/>
<dbReference type="PANTHER" id="PTHR11895">
    <property type="entry name" value="TRANSAMIDASE"/>
    <property type="match status" value="1"/>
</dbReference>
<dbReference type="GO" id="GO:0003824">
    <property type="term" value="F:catalytic activity"/>
    <property type="evidence" value="ECO:0007669"/>
    <property type="project" value="InterPro"/>
</dbReference>
<gene>
    <name evidence="3" type="ORF">SAMN05216255_3533</name>
</gene>
<sequence>MNAFVNTIKVGQGGLRVAIKDSIDIAGQPTRAGSRALENVTPATRHAAVVEAILAAGWHIVGKTNMHELAFGVTGINSWTGTALNPQAPSRVPGGSSSGSAAAVGAGLVDVALGTDTGGSVRVPAACCGVFGLKPTFARVSREGVYPALTTLDCVGPFAANMANIIATMEVICPGFVAEQVTTQGIRVGWLDVACDALIKTTLEAALDTVGWQRRTLAVEHFNDAFKAGLAVINQETWAAFGHLTGNGLLGADVEARLLNASKTTEAEVAEAEAVREKFSRAIDSALHSADVLVLPSMPCLPPLLSEAGSSETVASMTALARPFNLSGHPALSVPVKLADGSLSVGLQIVGRKGADAQVCAFGAQLERALNTQPDNKNLV</sequence>
<dbReference type="InterPro" id="IPR023631">
    <property type="entry name" value="Amidase_dom"/>
</dbReference>
<evidence type="ECO:0000259" key="2">
    <source>
        <dbReference type="Pfam" id="PF01425"/>
    </source>
</evidence>
<reference evidence="4" key="1">
    <citation type="submission" date="2017-06" db="EMBL/GenBank/DDBJ databases">
        <authorList>
            <person name="Varghese N."/>
            <person name="Submissions S."/>
        </authorList>
    </citation>
    <scope>NUCLEOTIDE SEQUENCE [LARGE SCALE GENOMIC DNA]</scope>
    <source>
        <strain evidence="4">CIP 108523</strain>
    </source>
</reference>
<dbReference type="PROSITE" id="PS00571">
    <property type="entry name" value="AMIDASES"/>
    <property type="match status" value="1"/>
</dbReference>
<evidence type="ECO:0000256" key="1">
    <source>
        <dbReference type="ARBA" id="ARBA00009199"/>
    </source>
</evidence>
<organism evidence="3 4">
    <name type="scientific">Pseudomonas segetis</name>
    <dbReference type="NCBI Taxonomy" id="298908"/>
    <lineage>
        <taxon>Bacteria</taxon>
        <taxon>Pseudomonadati</taxon>
        <taxon>Pseudomonadota</taxon>
        <taxon>Gammaproteobacteria</taxon>
        <taxon>Pseudomonadales</taxon>
        <taxon>Pseudomonadaceae</taxon>
        <taxon>Pseudomonas</taxon>
    </lineage>
</organism>
<protein>
    <submittedName>
        <fullName evidence="3">Amidase</fullName>
    </submittedName>
</protein>
<keyword evidence="4" id="KW-1185">Reference proteome</keyword>
<name>A0A239HQQ6_9PSED</name>
<dbReference type="EMBL" id="FZOG01000005">
    <property type="protein sequence ID" value="SNS83659.1"/>
    <property type="molecule type" value="Genomic_DNA"/>
</dbReference>
<dbReference type="InterPro" id="IPR020556">
    <property type="entry name" value="Amidase_CS"/>
</dbReference>
<feature type="domain" description="Amidase" evidence="2">
    <location>
        <begin position="14"/>
        <end position="173"/>
    </location>
</feature>
<feature type="domain" description="Amidase" evidence="2">
    <location>
        <begin position="249"/>
        <end position="360"/>
    </location>
</feature>
<dbReference type="AlphaFoldDB" id="A0A239HQQ6"/>
<dbReference type="Proteomes" id="UP000242915">
    <property type="component" value="Unassembled WGS sequence"/>
</dbReference>
<evidence type="ECO:0000313" key="3">
    <source>
        <dbReference type="EMBL" id="SNS83659.1"/>
    </source>
</evidence>
<dbReference type="PANTHER" id="PTHR11895:SF7">
    <property type="entry name" value="GLUTAMYL-TRNA(GLN) AMIDOTRANSFERASE SUBUNIT A, MITOCHONDRIAL"/>
    <property type="match status" value="1"/>
</dbReference>
<dbReference type="RefSeq" id="WP_089360702.1">
    <property type="nucleotide sequence ID" value="NZ_FZOG01000005.1"/>
</dbReference>
<dbReference type="Pfam" id="PF01425">
    <property type="entry name" value="Amidase"/>
    <property type="match status" value="2"/>
</dbReference>
<dbReference type="Gene3D" id="3.90.1300.10">
    <property type="entry name" value="Amidase signature (AS) domain"/>
    <property type="match status" value="1"/>
</dbReference>
<comment type="similarity">
    <text evidence="1">Belongs to the amidase family.</text>
</comment>
<accession>A0A239HQQ6</accession>
<dbReference type="SUPFAM" id="SSF75304">
    <property type="entry name" value="Amidase signature (AS) enzymes"/>
    <property type="match status" value="1"/>
</dbReference>
<evidence type="ECO:0000313" key="4">
    <source>
        <dbReference type="Proteomes" id="UP000242915"/>
    </source>
</evidence>
<dbReference type="InterPro" id="IPR000120">
    <property type="entry name" value="Amidase"/>
</dbReference>